<name>A0AAX1X986_BURML</name>
<dbReference type="EMBL" id="RKJW01000002">
    <property type="protein sequence ID" value="RPA27099.1"/>
    <property type="molecule type" value="Genomic_DNA"/>
</dbReference>
<comment type="caution">
    <text evidence="2">The sequence shown here is derived from an EMBL/GenBank/DDBJ whole genome shotgun (WGS) entry which is preliminary data.</text>
</comment>
<sequence>MGASDLERSGSRGLSSGAQTDDRHAQRGVLAPDAHPRRNAAARRVKCRQTQGVPPADAVPSCMEAIVGKFIEIKR</sequence>
<protein>
    <submittedName>
        <fullName evidence="2">Uncharacterized protein</fullName>
    </submittedName>
</protein>
<dbReference type="Proteomes" id="UP000269379">
    <property type="component" value="Chromosome 1"/>
</dbReference>
<gene>
    <name evidence="2" type="ORF">EGT70_20030</name>
</gene>
<proteinExistence type="predicted"/>
<reference evidence="3" key="1">
    <citation type="submission" date="2018-10" db="EMBL/GenBank/DDBJ databases">
        <title>FDA dAtabase for Regulatory Grade micrObial Sequences (FDA-ARGOS): Supporting development and validation of Infectious Disease Dx tests.</title>
        <authorList>
            <person name="Minogue T."/>
            <person name="Wolcott M."/>
            <person name="Wasieloski L."/>
            <person name="Aguilar W."/>
            <person name="Moore D."/>
            <person name="Jaissle J."/>
            <person name="Tallon L."/>
            <person name="Sadzewicz L."/>
            <person name="Zhao X."/>
            <person name="Vavikolanu K."/>
            <person name="Mehta A."/>
            <person name="Aluvathingal J."/>
            <person name="Nadendla S."/>
            <person name="Yan Y."/>
            <person name="Sichtig H."/>
        </authorList>
    </citation>
    <scope>NUCLEOTIDE SEQUENCE [LARGE SCALE GENOMIC DNA]</scope>
    <source>
        <strain evidence="3">FDAARGOS_588</strain>
    </source>
</reference>
<feature type="compositionally biased region" description="Basic and acidic residues" evidence="1">
    <location>
        <begin position="1"/>
        <end position="10"/>
    </location>
</feature>
<dbReference type="AlphaFoldDB" id="A0AAX1X986"/>
<evidence type="ECO:0000313" key="2">
    <source>
        <dbReference type="EMBL" id="RPA27099.1"/>
    </source>
</evidence>
<feature type="region of interest" description="Disordered" evidence="1">
    <location>
        <begin position="1"/>
        <end position="58"/>
    </location>
</feature>
<evidence type="ECO:0000256" key="1">
    <source>
        <dbReference type="SAM" id="MobiDB-lite"/>
    </source>
</evidence>
<feature type="compositionally biased region" description="Basic residues" evidence="1">
    <location>
        <begin position="37"/>
        <end position="47"/>
    </location>
</feature>
<accession>A0AAX1X986</accession>
<organism evidence="2 3">
    <name type="scientific">Burkholderia mallei</name>
    <name type="common">Pseudomonas mallei</name>
    <dbReference type="NCBI Taxonomy" id="13373"/>
    <lineage>
        <taxon>Bacteria</taxon>
        <taxon>Pseudomonadati</taxon>
        <taxon>Pseudomonadota</taxon>
        <taxon>Betaproteobacteria</taxon>
        <taxon>Burkholderiales</taxon>
        <taxon>Burkholderiaceae</taxon>
        <taxon>Burkholderia</taxon>
        <taxon>pseudomallei group</taxon>
    </lineage>
</organism>
<evidence type="ECO:0000313" key="3">
    <source>
        <dbReference type="Proteomes" id="UP000269379"/>
    </source>
</evidence>